<keyword evidence="3" id="KW-1185">Reference proteome</keyword>
<dbReference type="PANTHER" id="PTHR40265:SF1">
    <property type="entry name" value="GLYOXALASE-LIKE DOMAIN-CONTAINING PROTEIN"/>
    <property type="match status" value="1"/>
</dbReference>
<organism evidence="2 3">
    <name type="scientific">Trichodelitschia bisporula</name>
    <dbReference type="NCBI Taxonomy" id="703511"/>
    <lineage>
        <taxon>Eukaryota</taxon>
        <taxon>Fungi</taxon>
        <taxon>Dikarya</taxon>
        <taxon>Ascomycota</taxon>
        <taxon>Pezizomycotina</taxon>
        <taxon>Dothideomycetes</taxon>
        <taxon>Dothideomycetes incertae sedis</taxon>
        <taxon>Phaeotrichales</taxon>
        <taxon>Phaeotrichaceae</taxon>
        <taxon>Trichodelitschia</taxon>
    </lineage>
</organism>
<evidence type="ECO:0000313" key="2">
    <source>
        <dbReference type="EMBL" id="KAF2397388.1"/>
    </source>
</evidence>
<accession>A0A6G1HMU5</accession>
<dbReference type="Gene3D" id="3.10.180.10">
    <property type="entry name" value="2,3-Dihydroxybiphenyl 1,2-Dioxygenase, domain 1"/>
    <property type="match status" value="1"/>
</dbReference>
<dbReference type="OrthoDB" id="408973at2759"/>
<dbReference type="InterPro" id="IPR029068">
    <property type="entry name" value="Glyas_Bleomycin-R_OHBP_Dase"/>
</dbReference>
<evidence type="ECO:0000313" key="3">
    <source>
        <dbReference type="Proteomes" id="UP000799640"/>
    </source>
</evidence>
<proteinExistence type="predicted"/>
<gene>
    <name evidence="2" type="ORF">EJ06DRAFT_147353</name>
</gene>
<dbReference type="EMBL" id="ML996703">
    <property type="protein sequence ID" value="KAF2397388.1"/>
    <property type="molecule type" value="Genomic_DNA"/>
</dbReference>
<evidence type="ECO:0000259" key="1">
    <source>
        <dbReference type="Pfam" id="PF13468"/>
    </source>
</evidence>
<feature type="domain" description="Glyoxalase-like" evidence="1">
    <location>
        <begin position="44"/>
        <end position="184"/>
    </location>
</feature>
<sequence length="191" mass="20589">MPAGIQGIMQRESARITNQADSRLLHKAADTLSNTNPTPKMPQLDHLIFLVPHALLTSLPPSLTYPFTITPGGTHVDGLTENKLIILPSGTYIELIAFVPEAPPPRSPHWWADKRSGWIDWALTSPGGSADVQHVRERLAGLDAGVGYAPPVAGGRTRPDGVGVRWEVTFPTGAARGAVPFWCHDVTPREG</sequence>
<dbReference type="Pfam" id="PF13468">
    <property type="entry name" value="Glyoxalase_3"/>
    <property type="match status" value="1"/>
</dbReference>
<reference evidence="2" key="1">
    <citation type="journal article" date="2020" name="Stud. Mycol.">
        <title>101 Dothideomycetes genomes: a test case for predicting lifestyles and emergence of pathogens.</title>
        <authorList>
            <person name="Haridas S."/>
            <person name="Albert R."/>
            <person name="Binder M."/>
            <person name="Bloem J."/>
            <person name="Labutti K."/>
            <person name="Salamov A."/>
            <person name="Andreopoulos B."/>
            <person name="Baker S."/>
            <person name="Barry K."/>
            <person name="Bills G."/>
            <person name="Bluhm B."/>
            <person name="Cannon C."/>
            <person name="Castanera R."/>
            <person name="Culley D."/>
            <person name="Daum C."/>
            <person name="Ezra D."/>
            <person name="Gonzalez J."/>
            <person name="Henrissat B."/>
            <person name="Kuo A."/>
            <person name="Liang C."/>
            <person name="Lipzen A."/>
            <person name="Lutzoni F."/>
            <person name="Magnuson J."/>
            <person name="Mondo S."/>
            <person name="Nolan M."/>
            <person name="Ohm R."/>
            <person name="Pangilinan J."/>
            <person name="Park H.-J."/>
            <person name="Ramirez L."/>
            <person name="Alfaro M."/>
            <person name="Sun H."/>
            <person name="Tritt A."/>
            <person name="Yoshinaga Y."/>
            <person name="Zwiers L.-H."/>
            <person name="Turgeon B."/>
            <person name="Goodwin S."/>
            <person name="Spatafora J."/>
            <person name="Crous P."/>
            <person name="Grigoriev I."/>
        </authorList>
    </citation>
    <scope>NUCLEOTIDE SEQUENCE</scope>
    <source>
        <strain evidence="2">CBS 262.69</strain>
    </source>
</reference>
<dbReference type="PANTHER" id="PTHR40265">
    <property type="entry name" value="BLL2707 PROTEIN"/>
    <property type="match status" value="1"/>
</dbReference>
<dbReference type="AlphaFoldDB" id="A0A6G1HMU5"/>
<protein>
    <recommendedName>
        <fullName evidence="1">Glyoxalase-like domain-containing protein</fullName>
    </recommendedName>
</protein>
<name>A0A6G1HMU5_9PEZI</name>
<dbReference type="InterPro" id="IPR025870">
    <property type="entry name" value="Glyoxalase-like_dom"/>
</dbReference>
<dbReference type="Proteomes" id="UP000799640">
    <property type="component" value="Unassembled WGS sequence"/>
</dbReference>